<evidence type="ECO:0000313" key="2">
    <source>
        <dbReference type="EMBL" id="OGH03366.1"/>
    </source>
</evidence>
<protein>
    <submittedName>
        <fullName evidence="2">Uncharacterized protein</fullName>
    </submittedName>
</protein>
<proteinExistence type="predicted"/>
<dbReference type="PROSITE" id="PS50005">
    <property type="entry name" value="TPR"/>
    <property type="match status" value="1"/>
</dbReference>
<accession>A0A1F6GYW6</accession>
<dbReference type="InterPro" id="IPR011990">
    <property type="entry name" value="TPR-like_helical_dom_sf"/>
</dbReference>
<dbReference type="Proteomes" id="UP000177583">
    <property type="component" value="Unassembled WGS sequence"/>
</dbReference>
<dbReference type="InterPro" id="IPR019734">
    <property type="entry name" value="TPR_rpt"/>
</dbReference>
<dbReference type="SUPFAM" id="SSF48452">
    <property type="entry name" value="TPR-like"/>
    <property type="match status" value="1"/>
</dbReference>
<name>A0A1F6GYW6_9PROT</name>
<gene>
    <name evidence="2" type="ORF">A2557_02465</name>
</gene>
<sequence>MVWFLVCLPLPLKALEVEFLWHQSPEVFEITLKWTEPAQAKVAYNPDLGELLVTFDQKVEMPGLEAAEPVMAGWIKGVNLSYDSLFFELSTEMKIETHSEDRSLRLRLVNPYAKRVPVDENTLLFKLVQSRLWIRQGKADQAMDTLNGLALSNRGNTSVLTSMAEAELSLGNWAKALDLANQALVLSPENEGLQDLRRQILREKGTEVWAGKKRRWTDPVSYEWISHQGANLRFFQYLSLGVLAEQDQYDLRELRPIAPQVPAQAKGQIKRTEVSFSLDLPFNVSLKAKSLAQEKIKGRSLEAAAFDIWGETRILRDQDRPYWGITEGLLGASTLSQTRLERVLRVGPKLEAKLALSSRDYLLIGENKAHTQALDGYLQYNWRNPKWLVEKTGKACLTQLELDFAKEKADTTQVRLDSLATGFDQDSYMIRGLASINWDEHFTSQGYLGYGINRLGQNSPLVGIDLFHRSLKALEIHFFASRFIDRRTTNEVGLEARWKF</sequence>
<dbReference type="EMBL" id="MFNF01000017">
    <property type="protein sequence ID" value="OGH03366.1"/>
    <property type="molecule type" value="Genomic_DNA"/>
</dbReference>
<organism evidence="2 3">
    <name type="scientific">Candidatus Lambdaproteobacteria bacterium RIFOXYD2_FULL_56_26</name>
    <dbReference type="NCBI Taxonomy" id="1817773"/>
    <lineage>
        <taxon>Bacteria</taxon>
        <taxon>Pseudomonadati</taxon>
        <taxon>Pseudomonadota</taxon>
        <taxon>Candidatus Lambdaproteobacteria</taxon>
    </lineage>
</organism>
<dbReference type="Gene3D" id="1.25.40.10">
    <property type="entry name" value="Tetratricopeptide repeat domain"/>
    <property type="match status" value="1"/>
</dbReference>
<evidence type="ECO:0000313" key="3">
    <source>
        <dbReference type="Proteomes" id="UP000177583"/>
    </source>
</evidence>
<reference evidence="2 3" key="1">
    <citation type="journal article" date="2016" name="Nat. Commun.">
        <title>Thousands of microbial genomes shed light on interconnected biogeochemical processes in an aquifer system.</title>
        <authorList>
            <person name="Anantharaman K."/>
            <person name="Brown C.T."/>
            <person name="Hug L.A."/>
            <person name="Sharon I."/>
            <person name="Castelle C.J."/>
            <person name="Probst A.J."/>
            <person name="Thomas B.C."/>
            <person name="Singh A."/>
            <person name="Wilkins M.J."/>
            <person name="Karaoz U."/>
            <person name="Brodie E.L."/>
            <person name="Williams K.H."/>
            <person name="Hubbard S.S."/>
            <person name="Banfield J.F."/>
        </authorList>
    </citation>
    <scope>NUCLEOTIDE SEQUENCE [LARGE SCALE GENOMIC DNA]</scope>
</reference>
<comment type="caution">
    <text evidence="2">The sequence shown here is derived from an EMBL/GenBank/DDBJ whole genome shotgun (WGS) entry which is preliminary data.</text>
</comment>
<dbReference type="AlphaFoldDB" id="A0A1F6GYW6"/>
<feature type="repeat" description="TPR" evidence="1">
    <location>
        <begin position="157"/>
        <end position="190"/>
    </location>
</feature>
<evidence type="ECO:0000256" key="1">
    <source>
        <dbReference type="PROSITE-ProRule" id="PRU00339"/>
    </source>
</evidence>
<keyword evidence="1" id="KW-0802">TPR repeat</keyword>